<feature type="domain" description="Acyl-CoA thioesterase-like N-terminal HotDog" evidence="2">
    <location>
        <begin position="23"/>
        <end position="106"/>
    </location>
</feature>
<name>A0ABS5A668_9PSEU</name>
<dbReference type="InterPro" id="IPR049450">
    <property type="entry name" value="ACOT8-like_C"/>
</dbReference>
<dbReference type="RefSeq" id="WP_245372687.1">
    <property type="nucleotide sequence ID" value="NZ_JAGIOO010000001.1"/>
</dbReference>
<keyword evidence="5" id="KW-1185">Reference proteome</keyword>
<organism evidence="4 5">
    <name type="scientific">Crossiella equi</name>
    <dbReference type="NCBI Taxonomy" id="130796"/>
    <lineage>
        <taxon>Bacteria</taxon>
        <taxon>Bacillati</taxon>
        <taxon>Actinomycetota</taxon>
        <taxon>Actinomycetes</taxon>
        <taxon>Pseudonocardiales</taxon>
        <taxon>Pseudonocardiaceae</taxon>
        <taxon>Crossiella</taxon>
    </lineage>
</organism>
<dbReference type="Gene3D" id="2.40.160.210">
    <property type="entry name" value="Acyl-CoA thioesterase, double hotdog domain"/>
    <property type="match status" value="1"/>
</dbReference>
<dbReference type="Proteomes" id="UP001519363">
    <property type="component" value="Unassembled WGS sequence"/>
</dbReference>
<proteinExistence type="predicted"/>
<protein>
    <recommendedName>
        <fullName evidence="6">Thioesterase family protein</fullName>
    </recommendedName>
</protein>
<feature type="domain" description="Acyl-CoA thioesterase-like C-terminal" evidence="3">
    <location>
        <begin position="127"/>
        <end position="255"/>
    </location>
</feature>
<gene>
    <name evidence="4" type="ORF">JOF53_000959</name>
</gene>
<evidence type="ECO:0000256" key="1">
    <source>
        <dbReference type="SAM" id="MobiDB-lite"/>
    </source>
</evidence>
<dbReference type="Pfam" id="PF13622">
    <property type="entry name" value="4HBT_3"/>
    <property type="match status" value="1"/>
</dbReference>
<dbReference type="EMBL" id="JAGIOO010000001">
    <property type="protein sequence ID" value="MBP2472087.1"/>
    <property type="molecule type" value="Genomic_DNA"/>
</dbReference>
<reference evidence="4 5" key="1">
    <citation type="submission" date="2021-03" db="EMBL/GenBank/DDBJ databases">
        <title>Sequencing the genomes of 1000 actinobacteria strains.</title>
        <authorList>
            <person name="Klenk H.-P."/>
        </authorList>
    </citation>
    <scope>NUCLEOTIDE SEQUENCE [LARGE SCALE GENOMIC DNA]</scope>
    <source>
        <strain evidence="4 5">DSM 44580</strain>
    </source>
</reference>
<accession>A0ABS5A668</accession>
<feature type="compositionally biased region" description="Basic and acidic residues" evidence="1">
    <location>
        <begin position="7"/>
        <end position="25"/>
    </location>
</feature>
<dbReference type="InterPro" id="IPR029069">
    <property type="entry name" value="HotDog_dom_sf"/>
</dbReference>
<evidence type="ECO:0000259" key="2">
    <source>
        <dbReference type="Pfam" id="PF13622"/>
    </source>
</evidence>
<evidence type="ECO:0008006" key="6">
    <source>
        <dbReference type="Google" id="ProtNLM"/>
    </source>
</evidence>
<evidence type="ECO:0000259" key="3">
    <source>
        <dbReference type="Pfam" id="PF20789"/>
    </source>
</evidence>
<dbReference type="SUPFAM" id="SSF54637">
    <property type="entry name" value="Thioesterase/thiol ester dehydrase-isomerase"/>
    <property type="match status" value="1"/>
</dbReference>
<dbReference type="InterPro" id="IPR042171">
    <property type="entry name" value="Acyl-CoA_hotdog"/>
</dbReference>
<evidence type="ECO:0000313" key="5">
    <source>
        <dbReference type="Proteomes" id="UP001519363"/>
    </source>
</evidence>
<dbReference type="InterPro" id="IPR049449">
    <property type="entry name" value="TesB_ACOT8-like_N"/>
</dbReference>
<evidence type="ECO:0000313" key="4">
    <source>
        <dbReference type="EMBL" id="MBP2472087.1"/>
    </source>
</evidence>
<feature type="region of interest" description="Disordered" evidence="1">
    <location>
        <begin position="1"/>
        <end position="25"/>
    </location>
</feature>
<sequence>MTASYYERTDEHRFKPTEHTGGAWHDDEQHFSPVGGLITHAIDQFLQDHPAPGLTVSRLSFDILGRIAREECEIQVRTTRPGRTVQLVEAVLEIGGRSVVQARAWLLTTLDTTAVADTPVPAIAPPEAFPAWDMTGLWDGGYIDSLEVRREAPRPGRTTAWLTTPVTLVAGEPSSPLASYLTLVDTANGIAVQRSPREWMFPNVDLTVHLHRQPQGPWTGLDTTVSFGPAGHGVTSTVLHDLHGPLGTAQQSLTVRPL</sequence>
<dbReference type="Pfam" id="PF20789">
    <property type="entry name" value="4HBT_3C"/>
    <property type="match status" value="1"/>
</dbReference>
<comment type="caution">
    <text evidence="4">The sequence shown here is derived from an EMBL/GenBank/DDBJ whole genome shotgun (WGS) entry which is preliminary data.</text>
</comment>